<keyword evidence="4 7" id="KW-0472">Membrane</keyword>
<feature type="transmembrane region" description="Helical" evidence="7">
    <location>
        <begin position="336"/>
        <end position="357"/>
    </location>
</feature>
<reference evidence="8" key="2">
    <citation type="journal article" date="2023" name="Microbiol Resour">
        <title>Decontamination and Annotation of the Draft Genome Sequence of the Oomycete Lagenidium giganteum ARSEF 373.</title>
        <authorList>
            <person name="Morgan W.R."/>
            <person name="Tartar A."/>
        </authorList>
    </citation>
    <scope>NUCLEOTIDE SEQUENCE</scope>
    <source>
        <strain evidence="8">ARSEF 373</strain>
    </source>
</reference>
<gene>
    <name evidence="8" type="ORF">N0F65_004390</name>
</gene>
<feature type="transmembrane region" description="Helical" evidence="7">
    <location>
        <begin position="369"/>
        <end position="388"/>
    </location>
</feature>
<feature type="compositionally biased region" description="Low complexity" evidence="6">
    <location>
        <begin position="11"/>
        <end position="28"/>
    </location>
</feature>
<name>A0AAV2ZBF5_9STRA</name>
<evidence type="ECO:0000256" key="2">
    <source>
        <dbReference type="ARBA" id="ARBA00010441"/>
    </source>
</evidence>
<evidence type="ECO:0000256" key="1">
    <source>
        <dbReference type="ARBA" id="ARBA00004370"/>
    </source>
</evidence>
<evidence type="ECO:0000313" key="8">
    <source>
        <dbReference type="EMBL" id="DBA04753.1"/>
    </source>
</evidence>
<dbReference type="GO" id="GO:0008654">
    <property type="term" value="P:phospholipid biosynthetic process"/>
    <property type="evidence" value="ECO:0007669"/>
    <property type="project" value="InterPro"/>
</dbReference>
<reference evidence="8" key="1">
    <citation type="submission" date="2022-11" db="EMBL/GenBank/DDBJ databases">
        <authorList>
            <person name="Morgan W.R."/>
            <person name="Tartar A."/>
        </authorList>
    </citation>
    <scope>NUCLEOTIDE SEQUENCE</scope>
    <source>
        <strain evidence="8">ARSEF 373</strain>
    </source>
</reference>
<dbReference type="PROSITE" id="PS00379">
    <property type="entry name" value="CDP_ALCOHOL_P_TRANSF"/>
    <property type="match status" value="1"/>
</dbReference>
<feature type="transmembrane region" description="Helical" evidence="7">
    <location>
        <begin position="239"/>
        <end position="257"/>
    </location>
</feature>
<dbReference type="InterPro" id="IPR000462">
    <property type="entry name" value="CDP-OH_P_trans"/>
</dbReference>
<comment type="subcellular location">
    <subcellularLocation>
        <location evidence="1">Membrane</location>
    </subcellularLocation>
</comment>
<keyword evidence="7" id="KW-1133">Transmembrane helix</keyword>
<dbReference type="GO" id="GO:0016780">
    <property type="term" value="F:phosphotransferase activity, for other substituted phosphate groups"/>
    <property type="evidence" value="ECO:0007669"/>
    <property type="project" value="InterPro"/>
</dbReference>
<dbReference type="PIRSF" id="PIRSF015665">
    <property type="entry name" value="CHOPT"/>
    <property type="match status" value="1"/>
</dbReference>
<feature type="transmembrane region" description="Helical" evidence="7">
    <location>
        <begin position="269"/>
        <end position="292"/>
    </location>
</feature>
<evidence type="ECO:0000256" key="7">
    <source>
        <dbReference type="SAM" id="Phobius"/>
    </source>
</evidence>
<proteinExistence type="inferred from homology"/>
<evidence type="ECO:0000256" key="5">
    <source>
        <dbReference type="RuleBase" id="RU003750"/>
    </source>
</evidence>
<dbReference type="PANTHER" id="PTHR10414">
    <property type="entry name" value="ETHANOLAMINEPHOSPHOTRANSFERASE"/>
    <property type="match status" value="1"/>
</dbReference>
<dbReference type="PANTHER" id="PTHR10414:SF37">
    <property type="entry name" value="BB IN A BOXCAR, ISOFORM C"/>
    <property type="match status" value="1"/>
</dbReference>
<feature type="transmembrane region" description="Helical" evidence="7">
    <location>
        <begin position="139"/>
        <end position="154"/>
    </location>
</feature>
<dbReference type="GO" id="GO:0016020">
    <property type="term" value="C:membrane"/>
    <property type="evidence" value="ECO:0007669"/>
    <property type="project" value="UniProtKB-SubCell"/>
</dbReference>
<feature type="transmembrane region" description="Helical" evidence="7">
    <location>
        <begin position="400"/>
        <end position="417"/>
    </location>
</feature>
<evidence type="ECO:0000256" key="3">
    <source>
        <dbReference type="ARBA" id="ARBA00022679"/>
    </source>
</evidence>
<dbReference type="InterPro" id="IPR043130">
    <property type="entry name" value="CDP-OH_PTrfase_TM_dom"/>
</dbReference>
<evidence type="ECO:0000313" key="9">
    <source>
        <dbReference type="Proteomes" id="UP001146120"/>
    </source>
</evidence>
<dbReference type="InterPro" id="IPR048254">
    <property type="entry name" value="CDP_ALCOHOL_P_TRANSF_CS"/>
</dbReference>
<feature type="transmembrane region" description="Helical" evidence="7">
    <location>
        <begin position="304"/>
        <end position="324"/>
    </location>
</feature>
<organism evidence="8 9">
    <name type="scientific">Lagenidium giganteum</name>
    <dbReference type="NCBI Taxonomy" id="4803"/>
    <lineage>
        <taxon>Eukaryota</taxon>
        <taxon>Sar</taxon>
        <taxon>Stramenopiles</taxon>
        <taxon>Oomycota</taxon>
        <taxon>Peronosporomycetes</taxon>
        <taxon>Pythiales</taxon>
        <taxon>Pythiaceae</taxon>
    </lineage>
</organism>
<dbReference type="Gene3D" id="1.20.120.1760">
    <property type="match status" value="1"/>
</dbReference>
<feature type="transmembrane region" description="Helical" evidence="7">
    <location>
        <begin position="103"/>
        <end position="127"/>
    </location>
</feature>
<dbReference type="Pfam" id="PF01066">
    <property type="entry name" value="CDP-OH_P_transf"/>
    <property type="match status" value="1"/>
</dbReference>
<evidence type="ECO:0000256" key="4">
    <source>
        <dbReference type="ARBA" id="ARBA00023136"/>
    </source>
</evidence>
<sequence length="440" mass="48803">MAPNSPRRPAIDAAQAADAANANAHASALPPTPDAQRQQRQQLKKRVRHRSVGDGKHMYFGKYVSQEGSEKLLTYEYHGADNSLVYKHVLTPMNNYLVELLPLWLAPNLITLLGLVGVSCTHVLFYLYCPFLEGEAPRWLYVLAGIALLTYQTLDNLDGKQARRTGTSSPLGLLFDHGCDAVNVSVGTMTMSCVMQLGTTWKTLVFVLSGHVAFICATWEEYYSGTLVLPAFNGPTEGILIGVALKFFTAAVGPQFWREELIQGFQNNTVFVVVTVGATILTAMVNTANVLHAVRLTRDSVAVAFTRLTPFFILNALAAFWAVFSPSDIFTNYPRLFLWTLGLLNCKLVLHLMLAHLCGEEYHPFRKTLVPIFYVAAHCGFSMLEGIYDAINEGLIVKEFFFLSLVSYIHIVITVVWEVKHVLGIDVFTIPVRKPAGKDN</sequence>
<comment type="caution">
    <text evidence="8">The sequence shown here is derived from an EMBL/GenBank/DDBJ whole genome shotgun (WGS) entry which is preliminary data.</text>
</comment>
<dbReference type="FunFam" id="1.20.120.1760:FF:000015">
    <property type="entry name" value="CDP-alcohol phosphatidyltransferase family protein"/>
    <property type="match status" value="1"/>
</dbReference>
<protein>
    <submittedName>
        <fullName evidence="8">Uncharacterized protein</fullName>
    </submittedName>
</protein>
<feature type="region of interest" description="Disordered" evidence="6">
    <location>
        <begin position="1"/>
        <end position="51"/>
    </location>
</feature>
<keyword evidence="3 5" id="KW-0808">Transferase</keyword>
<dbReference type="InterPro" id="IPR014472">
    <property type="entry name" value="CHOPT"/>
</dbReference>
<keyword evidence="9" id="KW-1185">Reference proteome</keyword>
<keyword evidence="7" id="KW-0812">Transmembrane</keyword>
<dbReference type="Proteomes" id="UP001146120">
    <property type="component" value="Unassembled WGS sequence"/>
</dbReference>
<dbReference type="AlphaFoldDB" id="A0AAV2ZBF5"/>
<dbReference type="EMBL" id="DAKRPA010000005">
    <property type="protein sequence ID" value="DBA04753.1"/>
    <property type="molecule type" value="Genomic_DNA"/>
</dbReference>
<feature type="transmembrane region" description="Helical" evidence="7">
    <location>
        <begin position="199"/>
        <end position="219"/>
    </location>
</feature>
<accession>A0AAV2ZBF5</accession>
<comment type="similarity">
    <text evidence="2 5">Belongs to the CDP-alcohol phosphatidyltransferase class-I family.</text>
</comment>
<evidence type="ECO:0000256" key="6">
    <source>
        <dbReference type="SAM" id="MobiDB-lite"/>
    </source>
</evidence>